<reference evidence="5 6" key="1">
    <citation type="submission" date="2020-08" db="EMBL/GenBank/DDBJ databases">
        <title>Genomic Encyclopedia of Type Strains, Phase IV (KMG-IV): sequencing the most valuable type-strain genomes for metagenomic binning, comparative biology and taxonomic classification.</title>
        <authorList>
            <person name="Goeker M."/>
        </authorList>
    </citation>
    <scope>NUCLEOTIDE SEQUENCE [LARGE SCALE GENOMIC DNA]</scope>
    <source>
        <strain evidence="5 6">DSM 103462</strain>
    </source>
</reference>
<dbReference type="SUPFAM" id="SSF47413">
    <property type="entry name" value="lambda repressor-like DNA-binding domains"/>
    <property type="match status" value="1"/>
</dbReference>
<dbReference type="GO" id="GO:0003700">
    <property type="term" value="F:DNA-binding transcription factor activity"/>
    <property type="evidence" value="ECO:0007669"/>
    <property type="project" value="TreeGrafter"/>
</dbReference>
<dbReference type="InterPro" id="IPR046335">
    <property type="entry name" value="LacI/GalR-like_sensor"/>
</dbReference>
<comment type="caution">
    <text evidence="5">The sequence shown here is derived from an EMBL/GenBank/DDBJ whole genome shotgun (WGS) entry which is preliminary data.</text>
</comment>
<dbReference type="Pfam" id="PF00356">
    <property type="entry name" value="LacI"/>
    <property type="match status" value="1"/>
</dbReference>
<evidence type="ECO:0000256" key="3">
    <source>
        <dbReference type="ARBA" id="ARBA00023163"/>
    </source>
</evidence>
<keyword evidence="1" id="KW-0805">Transcription regulation</keyword>
<dbReference type="Proteomes" id="UP000518887">
    <property type="component" value="Unassembled WGS sequence"/>
</dbReference>
<organism evidence="5 6">
    <name type="scientific">Treponema ruminis</name>
    <dbReference type="NCBI Taxonomy" id="744515"/>
    <lineage>
        <taxon>Bacteria</taxon>
        <taxon>Pseudomonadati</taxon>
        <taxon>Spirochaetota</taxon>
        <taxon>Spirochaetia</taxon>
        <taxon>Spirochaetales</taxon>
        <taxon>Treponemataceae</taxon>
        <taxon>Treponema</taxon>
    </lineage>
</organism>
<evidence type="ECO:0000313" key="6">
    <source>
        <dbReference type="Proteomes" id="UP000518887"/>
    </source>
</evidence>
<dbReference type="PRINTS" id="PR00036">
    <property type="entry name" value="HTHLACI"/>
</dbReference>
<keyword evidence="2" id="KW-0238">DNA-binding</keyword>
<dbReference type="EMBL" id="JACHFQ010000001">
    <property type="protein sequence ID" value="MBB5224867.1"/>
    <property type="molecule type" value="Genomic_DNA"/>
</dbReference>
<dbReference type="InterPro" id="IPR010982">
    <property type="entry name" value="Lambda_DNA-bd_dom_sf"/>
</dbReference>
<dbReference type="CDD" id="cd01392">
    <property type="entry name" value="HTH_LacI"/>
    <property type="match status" value="1"/>
</dbReference>
<keyword evidence="6" id="KW-1185">Reference proteome</keyword>
<name>A0A7W8LKW7_9SPIR</name>
<protein>
    <submittedName>
        <fullName evidence="5">LacI family transcriptional regulator</fullName>
    </submittedName>
</protein>
<dbReference type="InterPro" id="IPR000843">
    <property type="entry name" value="HTH_LacI"/>
</dbReference>
<dbReference type="Pfam" id="PF13377">
    <property type="entry name" value="Peripla_BP_3"/>
    <property type="match status" value="1"/>
</dbReference>
<dbReference type="AlphaFoldDB" id="A0A7W8LKW7"/>
<dbReference type="SMART" id="SM00354">
    <property type="entry name" value="HTH_LACI"/>
    <property type="match status" value="1"/>
</dbReference>
<dbReference type="RefSeq" id="WP_184656571.1">
    <property type="nucleotide sequence ID" value="NZ_JACHFQ010000001.1"/>
</dbReference>
<evidence type="ECO:0000256" key="2">
    <source>
        <dbReference type="ARBA" id="ARBA00023125"/>
    </source>
</evidence>
<dbReference type="GO" id="GO:0000976">
    <property type="term" value="F:transcription cis-regulatory region binding"/>
    <property type="evidence" value="ECO:0007669"/>
    <property type="project" value="TreeGrafter"/>
</dbReference>
<dbReference type="PROSITE" id="PS00356">
    <property type="entry name" value="HTH_LACI_1"/>
    <property type="match status" value="1"/>
</dbReference>
<accession>A0A7W8LKW7</accession>
<dbReference type="Gene3D" id="3.40.50.2300">
    <property type="match status" value="2"/>
</dbReference>
<keyword evidence="3" id="KW-0804">Transcription</keyword>
<feature type="domain" description="HTH lacI-type" evidence="4">
    <location>
        <begin position="1"/>
        <end position="55"/>
    </location>
</feature>
<dbReference type="PROSITE" id="PS50932">
    <property type="entry name" value="HTH_LACI_2"/>
    <property type="match status" value="1"/>
</dbReference>
<proteinExistence type="predicted"/>
<dbReference type="Gene3D" id="1.10.260.40">
    <property type="entry name" value="lambda repressor-like DNA-binding domains"/>
    <property type="match status" value="1"/>
</dbReference>
<dbReference type="InterPro" id="IPR028082">
    <property type="entry name" value="Peripla_BP_I"/>
</dbReference>
<evidence type="ECO:0000256" key="1">
    <source>
        <dbReference type="ARBA" id="ARBA00023015"/>
    </source>
</evidence>
<evidence type="ECO:0000313" key="5">
    <source>
        <dbReference type="EMBL" id="MBB5224867.1"/>
    </source>
</evidence>
<gene>
    <name evidence="5" type="ORF">HNP76_000207</name>
</gene>
<dbReference type="CDD" id="cd06267">
    <property type="entry name" value="PBP1_LacI_sugar_binding-like"/>
    <property type="match status" value="1"/>
</dbReference>
<dbReference type="PANTHER" id="PTHR30146">
    <property type="entry name" value="LACI-RELATED TRANSCRIPTIONAL REPRESSOR"/>
    <property type="match status" value="1"/>
</dbReference>
<evidence type="ECO:0000259" key="4">
    <source>
        <dbReference type="PROSITE" id="PS50932"/>
    </source>
</evidence>
<dbReference type="PANTHER" id="PTHR30146:SF24">
    <property type="entry name" value="XYLOSE OPERON REGULATORY PROTEIN"/>
    <property type="match status" value="1"/>
</dbReference>
<sequence length="336" mass="37339">MTIKDIAKESGVGLGTVSRVLNEQNGVSEATREKVQAVIDKYGFVLNQNAKLLKTQERRTIVILIKGSSSIFLNSLLEEIQKRLEPLPYTTDVVVLDEYDNEAQCACRCFYERKPAGMIFLGGNPDIHKDDFAKVQIPCVIISNFAYSVDNPNLSSVSIDDREAAAAMAEYLLKKGHRKFGIIGGNMDSPEPARRRFEHFTKTLAKHGLVFDSEKNFVAAKYMFEDSARAAKTLLKQAPDITAIFTMADVMAIGAIRALKDMGYSVPEDISVTGFDGLDLAKFSCPSLTTIQQKKDLLVEQGLSLLLDRMEHHKPCKHILVPFEFIEGESVRNIGD</sequence>
<dbReference type="SUPFAM" id="SSF53822">
    <property type="entry name" value="Periplasmic binding protein-like I"/>
    <property type="match status" value="1"/>
</dbReference>